<organism evidence="6 7">
    <name type="scientific">Enterovirga aerilata</name>
    <dbReference type="NCBI Taxonomy" id="2730920"/>
    <lineage>
        <taxon>Bacteria</taxon>
        <taxon>Pseudomonadati</taxon>
        <taxon>Pseudomonadota</taxon>
        <taxon>Alphaproteobacteria</taxon>
        <taxon>Hyphomicrobiales</taxon>
        <taxon>Methylobacteriaceae</taxon>
        <taxon>Enterovirga</taxon>
    </lineage>
</organism>
<dbReference type="InterPro" id="IPR036188">
    <property type="entry name" value="FAD/NAD-bd_sf"/>
</dbReference>
<feature type="domain" description="FAD-dependent oxidoreductase 2 FAD-binding" evidence="5">
    <location>
        <begin position="17"/>
        <end position="432"/>
    </location>
</feature>
<dbReference type="Gene3D" id="3.50.50.60">
    <property type="entry name" value="FAD/NAD(P)-binding domain"/>
    <property type="match status" value="1"/>
</dbReference>
<dbReference type="InterPro" id="IPR027477">
    <property type="entry name" value="Succ_DH/fumarate_Rdtase_cat_sf"/>
</dbReference>
<comment type="cofactor">
    <cofactor evidence="1">
        <name>FAD</name>
        <dbReference type="ChEBI" id="CHEBI:57692"/>
    </cofactor>
</comment>
<dbReference type="GO" id="GO:0016491">
    <property type="term" value="F:oxidoreductase activity"/>
    <property type="evidence" value="ECO:0007669"/>
    <property type="project" value="UniProtKB-KW"/>
</dbReference>
<proteinExistence type="predicted"/>
<keyword evidence="7" id="KW-1185">Reference proteome</keyword>
<evidence type="ECO:0000259" key="5">
    <source>
        <dbReference type="Pfam" id="PF00890"/>
    </source>
</evidence>
<keyword evidence="3" id="KW-0274">FAD</keyword>
<comment type="caution">
    <text evidence="6">The sequence shown here is derived from an EMBL/GenBank/DDBJ whole genome shotgun (WGS) entry which is preliminary data.</text>
</comment>
<dbReference type="EMBL" id="JABEPP010000001">
    <property type="protein sequence ID" value="NNM71585.1"/>
    <property type="molecule type" value="Genomic_DNA"/>
</dbReference>
<keyword evidence="2" id="KW-0285">Flavoprotein</keyword>
<evidence type="ECO:0000313" key="7">
    <source>
        <dbReference type="Proteomes" id="UP000564885"/>
    </source>
</evidence>
<evidence type="ECO:0000256" key="3">
    <source>
        <dbReference type="ARBA" id="ARBA00022827"/>
    </source>
</evidence>
<evidence type="ECO:0000256" key="1">
    <source>
        <dbReference type="ARBA" id="ARBA00001974"/>
    </source>
</evidence>
<dbReference type="AlphaFoldDB" id="A0A849I5H3"/>
<dbReference type="Proteomes" id="UP000564885">
    <property type="component" value="Unassembled WGS sequence"/>
</dbReference>
<dbReference type="InterPro" id="IPR003953">
    <property type="entry name" value="FAD-dep_OxRdtase_2_FAD-bd"/>
</dbReference>
<dbReference type="PROSITE" id="PS51257">
    <property type="entry name" value="PROKAR_LIPOPROTEIN"/>
    <property type="match status" value="1"/>
</dbReference>
<gene>
    <name evidence="6" type="ORF">HJG44_04120</name>
</gene>
<dbReference type="Gene3D" id="3.90.700.10">
    <property type="entry name" value="Succinate dehydrogenase/fumarate reductase flavoprotein, catalytic domain"/>
    <property type="match status" value="1"/>
</dbReference>
<dbReference type="SUPFAM" id="SSF56425">
    <property type="entry name" value="Succinate dehydrogenase/fumarate reductase flavoprotein, catalytic domain"/>
    <property type="match status" value="1"/>
</dbReference>
<dbReference type="RefSeq" id="WP_171217029.1">
    <property type="nucleotide sequence ID" value="NZ_JABEPP010000001.1"/>
</dbReference>
<evidence type="ECO:0000256" key="4">
    <source>
        <dbReference type="ARBA" id="ARBA00023002"/>
    </source>
</evidence>
<dbReference type="SUPFAM" id="SSF51905">
    <property type="entry name" value="FAD/NAD(P)-binding domain"/>
    <property type="match status" value="1"/>
</dbReference>
<name>A0A849I5H3_9HYPH</name>
<accession>A0A849I5H3</accession>
<dbReference type="PANTHER" id="PTHR43400:SF7">
    <property type="entry name" value="FAD-DEPENDENT OXIDOREDUCTASE 2 FAD BINDING DOMAIN-CONTAINING PROTEIN"/>
    <property type="match status" value="1"/>
</dbReference>
<dbReference type="InterPro" id="IPR050315">
    <property type="entry name" value="FAD-oxidoreductase_2"/>
</dbReference>
<keyword evidence="4" id="KW-0560">Oxidoreductase</keyword>
<dbReference type="PANTHER" id="PTHR43400">
    <property type="entry name" value="FUMARATE REDUCTASE"/>
    <property type="match status" value="1"/>
</dbReference>
<evidence type="ECO:0000256" key="2">
    <source>
        <dbReference type="ARBA" id="ARBA00022630"/>
    </source>
</evidence>
<sequence length="468" mass="48172">MAIRPAAEARFEFSVPVLVIGAGACGLTAALSAREAGAEVLVLERDPRPSGSTSLSAGLIPAAGTRLQHEKGIADSPEIFAADLAAKARGRNDPAVVRAVAEASGPTIDWLVASQGLDLHLVEGFTYPGHSRLRMHGPKTQTGADLEAMLLGAAERAGIDILTGASVEDLFADETGRVVGAGFRRPDGTAEAVGCEALVLACNGFGGNPDLVRRHIPEMAEAEYCGHASNTGDALRWGLALGAAAADLGSYQGHGSVPRPHSAPLTWAVITLGGFQVNAQGKRFANEMRGYSEHAEEVLKQPGRFAWDIYDARCEAPALAFHDYREFKRLGAIKEAGSVRELAAVTGLSEAALADTLRNVEDCAAGRAQDPFGRDFTKNPPLAPPYRAAKITGALFHTQGGLAIDAGARVLRPGGAKLPNLFAGGGAARGLSGPSAWGYLSGNGLLSAVVLGRIAGLSAAALVGAAAG</sequence>
<evidence type="ECO:0000313" key="6">
    <source>
        <dbReference type="EMBL" id="NNM71585.1"/>
    </source>
</evidence>
<reference evidence="6 7" key="1">
    <citation type="submission" date="2020-04" db="EMBL/GenBank/DDBJ databases">
        <title>Enterovirga sp. isolate from soil.</title>
        <authorList>
            <person name="Chea S."/>
            <person name="Kim D.-U."/>
        </authorList>
    </citation>
    <scope>NUCLEOTIDE SEQUENCE [LARGE SCALE GENOMIC DNA]</scope>
    <source>
        <strain evidence="6 7">DB1703</strain>
    </source>
</reference>
<dbReference type="PRINTS" id="PR00411">
    <property type="entry name" value="PNDRDTASEI"/>
</dbReference>
<dbReference type="Pfam" id="PF00890">
    <property type="entry name" value="FAD_binding_2"/>
    <property type="match status" value="1"/>
</dbReference>
<protein>
    <submittedName>
        <fullName evidence="6">FAD-dependent oxidoreductase</fullName>
    </submittedName>
</protein>